<sequence>MADVRRIQVSGGSDGSAEGGNSAYLLPDRGILVDPGPPTESAWDRLVDGIADAGLAVEDIEHVLVTHWHADHTGNAARLREAADATLAMHERDAPLVGDYAAERERRLERDAATLERWGVPSEQVASLVDFDSPSPVPDEVPVRELADGDTVAGVDVLHTPGHTAGHAAFVVDDVGFVGDAILRTCTPNVGGGDTRQSDPLTAYRRTLSRLESRVELARPGHGESFPLAPRVAELRAHHRERSGRALAALATVEPATPWALAEELFGEMAGYHVKFGAGEAFAHLEQLRNAGLVTRVEDDQLAYETVDSDVGQDDVATAWKPSTDRASRTR</sequence>
<dbReference type="SMART" id="SM00849">
    <property type="entry name" value="Lactamase_B"/>
    <property type="match status" value="1"/>
</dbReference>
<dbReference type="PANTHER" id="PTHR23131:SF4">
    <property type="entry name" value="METALLO-BETA-LACTAMASE SUPERFAMILY POTEIN"/>
    <property type="match status" value="1"/>
</dbReference>
<dbReference type="RefSeq" id="WP_256398568.1">
    <property type="nucleotide sequence ID" value="NZ_JANHJR010000001.1"/>
</dbReference>
<dbReference type="InterPro" id="IPR001279">
    <property type="entry name" value="Metallo-B-lactamas"/>
</dbReference>
<name>A0ABD6DHW4_9EURY</name>
<evidence type="ECO:0000256" key="1">
    <source>
        <dbReference type="SAM" id="MobiDB-lite"/>
    </source>
</evidence>
<protein>
    <submittedName>
        <fullName evidence="3">MBL fold metallo-hydrolase</fullName>
    </submittedName>
</protein>
<feature type="region of interest" description="Disordered" evidence="1">
    <location>
        <begin position="1"/>
        <end position="21"/>
    </location>
</feature>
<dbReference type="Pfam" id="PF00753">
    <property type="entry name" value="Lactamase_B"/>
    <property type="match status" value="1"/>
</dbReference>
<keyword evidence="4" id="KW-1185">Reference proteome</keyword>
<evidence type="ECO:0000313" key="3">
    <source>
        <dbReference type="EMBL" id="MFD1645909.1"/>
    </source>
</evidence>
<feature type="domain" description="Metallo-beta-lactamase" evidence="2">
    <location>
        <begin position="20"/>
        <end position="222"/>
    </location>
</feature>
<organism evidence="3 4">
    <name type="scientific">Haloarchaeobius litoreus</name>
    <dbReference type="NCBI Taxonomy" id="755306"/>
    <lineage>
        <taxon>Archaea</taxon>
        <taxon>Methanobacteriati</taxon>
        <taxon>Methanobacteriota</taxon>
        <taxon>Stenosarchaea group</taxon>
        <taxon>Halobacteria</taxon>
        <taxon>Halobacteriales</taxon>
        <taxon>Halorubellaceae</taxon>
        <taxon>Haloarchaeobius</taxon>
    </lineage>
</organism>
<evidence type="ECO:0000313" key="4">
    <source>
        <dbReference type="Proteomes" id="UP001597034"/>
    </source>
</evidence>
<dbReference type="SUPFAM" id="SSF56281">
    <property type="entry name" value="Metallo-hydrolase/oxidoreductase"/>
    <property type="match status" value="1"/>
</dbReference>
<dbReference type="Gene3D" id="3.60.15.10">
    <property type="entry name" value="Ribonuclease Z/Hydroxyacylglutathione hydrolase-like"/>
    <property type="match status" value="1"/>
</dbReference>
<proteinExistence type="predicted"/>
<dbReference type="EMBL" id="JBHUDO010000002">
    <property type="protein sequence ID" value="MFD1645909.1"/>
    <property type="molecule type" value="Genomic_DNA"/>
</dbReference>
<dbReference type="InterPro" id="IPR050662">
    <property type="entry name" value="Sec-metab_biosynth-thioest"/>
</dbReference>
<dbReference type="Proteomes" id="UP001597034">
    <property type="component" value="Unassembled WGS sequence"/>
</dbReference>
<dbReference type="AlphaFoldDB" id="A0ABD6DHW4"/>
<accession>A0ABD6DHW4</accession>
<comment type="caution">
    <text evidence="3">The sequence shown here is derived from an EMBL/GenBank/DDBJ whole genome shotgun (WGS) entry which is preliminary data.</text>
</comment>
<reference evidence="3 4" key="1">
    <citation type="journal article" date="2019" name="Int. J. Syst. Evol. Microbiol.">
        <title>The Global Catalogue of Microorganisms (GCM) 10K type strain sequencing project: providing services to taxonomists for standard genome sequencing and annotation.</title>
        <authorList>
            <consortium name="The Broad Institute Genomics Platform"/>
            <consortium name="The Broad Institute Genome Sequencing Center for Infectious Disease"/>
            <person name="Wu L."/>
            <person name="Ma J."/>
        </authorList>
    </citation>
    <scope>NUCLEOTIDE SEQUENCE [LARGE SCALE GENOMIC DNA]</scope>
    <source>
        <strain evidence="3 4">CGMCC 1.10390</strain>
    </source>
</reference>
<dbReference type="Gene3D" id="1.10.10.10">
    <property type="entry name" value="Winged helix-like DNA-binding domain superfamily/Winged helix DNA-binding domain"/>
    <property type="match status" value="1"/>
</dbReference>
<dbReference type="InterPro" id="IPR036388">
    <property type="entry name" value="WH-like_DNA-bd_sf"/>
</dbReference>
<evidence type="ECO:0000259" key="2">
    <source>
        <dbReference type="SMART" id="SM00849"/>
    </source>
</evidence>
<gene>
    <name evidence="3" type="ORF">ACFSBL_09455</name>
</gene>
<dbReference type="PANTHER" id="PTHR23131">
    <property type="entry name" value="ENDORIBONUCLEASE LACTB2"/>
    <property type="match status" value="1"/>
</dbReference>
<dbReference type="InterPro" id="IPR036866">
    <property type="entry name" value="RibonucZ/Hydroxyglut_hydro"/>
</dbReference>